<dbReference type="Pfam" id="PF10566">
    <property type="entry name" value="Glyco_hydro_97"/>
    <property type="match status" value="1"/>
</dbReference>
<feature type="chain" id="PRO_5047453087" evidence="6">
    <location>
        <begin position="21"/>
        <end position="663"/>
    </location>
</feature>
<name>A0ABT7VG10_9BACE</name>
<comment type="subunit">
    <text evidence="2">Monomer.</text>
</comment>
<dbReference type="Proteomes" id="UP001169458">
    <property type="component" value="Unassembled WGS sequence"/>
</dbReference>
<evidence type="ECO:0000313" key="11">
    <source>
        <dbReference type="Proteomes" id="UP001169458"/>
    </source>
</evidence>
<evidence type="ECO:0000313" key="10">
    <source>
        <dbReference type="EMBL" id="MDM8325238.1"/>
    </source>
</evidence>
<evidence type="ECO:0000256" key="2">
    <source>
        <dbReference type="ARBA" id="ARBA00011245"/>
    </source>
</evidence>
<comment type="caution">
    <text evidence="10">The sequence shown here is derived from an EMBL/GenBank/DDBJ whole genome shotgun (WGS) entry which is preliminary data.</text>
</comment>
<accession>A0ABT7VG10</accession>
<dbReference type="PANTHER" id="PTHR35803">
    <property type="entry name" value="GLUCAN 1,4-ALPHA-GLUCOSIDASE SUSB-RELATED"/>
    <property type="match status" value="1"/>
</dbReference>
<dbReference type="InterPro" id="IPR014718">
    <property type="entry name" value="GH-type_carb-bd"/>
</dbReference>
<keyword evidence="6" id="KW-0732">Signal</keyword>
<sequence>MKMKPLFILSLCCLCLQAFGEEYTYRLASPDKNLEVNISVGQKITYSVRHKDRVLLNASPIGLVFLDRTLGADAKVIRKKESSFTEDIQSPHYRVPSFTVTYNELDLKMKGNYGVVFRAYNEGMAYRFYTTMKDSVIVEDEIASFNFPENYTSYMAYSTAGVKSDQYAMAFQNTYTVSTVKEAEADNIAFLPITLDCGDEVKMTLLESDLESYPGMFIEKGNGESCSLKATFARYPKALERFPPRAMTKVVERSDYIAKAAGKRNYPWRIWAVTEKDTEMPVNNLVYALASPNRIGDCSWIKTGKVAWEWWNDWGISGVGFKAGINMDTYKHYIDFAAENGIEFVVLDEGWYNPAKGDMLAVIPELNLEELVRYGKSKGVDLILWTVFNVLDEQLEEACRKYSAMGISGFKVDFLDRDDQTAVEMACRIAEMTAKYRLTLDLHGFYKPTGMNRTYPNVINYESVFGMEEMKWSTVDRDMMEYDVTMPYIRMMAGPVDYTPGAMRNAAKRDFKPIYHNPMSQGTRCHQLAAYVVHDSPLTMLADNPTIYRKEQECTDFIVGMPNKGIDETRILQGKLGEFIVTARRTGSAWYVGGMTDWTPRSVTLDFSFLGEGTYDVILFRDGINADRQAEDYVKEAFSVTSTSRKNIWLAPGGGFAMSVVKR</sequence>
<evidence type="ECO:0000256" key="1">
    <source>
        <dbReference type="ARBA" id="ARBA00001913"/>
    </source>
</evidence>
<feature type="domain" description="Glycosyl-hydrolase 97 catalytic" evidence="7">
    <location>
        <begin position="310"/>
        <end position="464"/>
    </location>
</feature>
<feature type="signal peptide" evidence="6">
    <location>
        <begin position="1"/>
        <end position="20"/>
    </location>
</feature>
<feature type="domain" description="Glycosyl-hydrolase 97 C-terminal oligomerisation" evidence="9">
    <location>
        <begin position="567"/>
        <end position="660"/>
    </location>
</feature>
<dbReference type="Gene3D" id="2.60.40.1180">
    <property type="entry name" value="Golgi alpha-mannosidase II"/>
    <property type="match status" value="1"/>
</dbReference>
<dbReference type="SUPFAM" id="SSF51445">
    <property type="entry name" value="(Trans)glycosidases"/>
    <property type="match status" value="1"/>
</dbReference>
<dbReference type="GO" id="GO:0016787">
    <property type="term" value="F:hydrolase activity"/>
    <property type="evidence" value="ECO:0007669"/>
    <property type="project" value="UniProtKB-KW"/>
</dbReference>
<evidence type="ECO:0000256" key="4">
    <source>
        <dbReference type="ARBA" id="ARBA00022837"/>
    </source>
</evidence>
<keyword evidence="11" id="KW-1185">Reference proteome</keyword>
<dbReference type="RefSeq" id="WP_289559785.1">
    <property type="nucleotide sequence ID" value="NZ_JAUDEN010000012.1"/>
</dbReference>
<evidence type="ECO:0000256" key="3">
    <source>
        <dbReference type="ARBA" id="ARBA00022801"/>
    </source>
</evidence>
<dbReference type="InterPro" id="IPR017853">
    <property type="entry name" value="GH"/>
</dbReference>
<evidence type="ECO:0000256" key="5">
    <source>
        <dbReference type="ARBA" id="ARBA00023295"/>
    </source>
</evidence>
<dbReference type="InterPro" id="IPR029483">
    <property type="entry name" value="GH97_C"/>
</dbReference>
<dbReference type="InterPro" id="IPR013785">
    <property type="entry name" value="Aldolase_TIM"/>
</dbReference>
<dbReference type="InterPro" id="IPR029486">
    <property type="entry name" value="GH97_N"/>
</dbReference>
<dbReference type="Pfam" id="PF14509">
    <property type="entry name" value="GH97_C"/>
    <property type="match status" value="1"/>
</dbReference>
<dbReference type="Pfam" id="PF14508">
    <property type="entry name" value="GH97_N"/>
    <property type="match status" value="1"/>
</dbReference>
<evidence type="ECO:0000259" key="9">
    <source>
        <dbReference type="Pfam" id="PF14509"/>
    </source>
</evidence>
<evidence type="ECO:0000259" key="7">
    <source>
        <dbReference type="Pfam" id="PF10566"/>
    </source>
</evidence>
<proteinExistence type="predicted"/>
<comment type="cofactor">
    <cofactor evidence="1">
        <name>Ca(2+)</name>
        <dbReference type="ChEBI" id="CHEBI:29108"/>
    </cofactor>
</comment>
<evidence type="ECO:0000256" key="6">
    <source>
        <dbReference type="SAM" id="SignalP"/>
    </source>
</evidence>
<dbReference type="Gene3D" id="2.70.98.10">
    <property type="match status" value="1"/>
</dbReference>
<keyword evidence="3 10" id="KW-0378">Hydrolase</keyword>
<dbReference type="InterPro" id="IPR013780">
    <property type="entry name" value="Glyco_hydro_b"/>
</dbReference>
<keyword evidence="4" id="KW-0106">Calcium</keyword>
<organism evidence="10 11">
    <name type="scientific">Bacteroides gallinaceum</name>
    <dbReference type="NCBI Taxonomy" id="1462571"/>
    <lineage>
        <taxon>Bacteria</taxon>
        <taxon>Pseudomonadati</taxon>
        <taxon>Bacteroidota</taxon>
        <taxon>Bacteroidia</taxon>
        <taxon>Bacteroidales</taxon>
        <taxon>Bacteroidaceae</taxon>
        <taxon>Bacteroides</taxon>
    </lineage>
</organism>
<dbReference type="InterPro" id="IPR019563">
    <property type="entry name" value="GH97_catalytic"/>
</dbReference>
<gene>
    <name evidence="10" type="ORF">QUW60_08365</name>
</gene>
<feature type="domain" description="Glycosyl-hydrolase 97 N-terminal" evidence="8">
    <location>
        <begin position="27"/>
        <end position="292"/>
    </location>
</feature>
<dbReference type="InterPro" id="IPR052720">
    <property type="entry name" value="Glycosyl_hydrolase_97"/>
</dbReference>
<dbReference type="Gene3D" id="3.20.20.70">
    <property type="entry name" value="Aldolase class I"/>
    <property type="match status" value="1"/>
</dbReference>
<protein>
    <submittedName>
        <fullName evidence="10">Glycoside hydrolase family 97 protein</fullName>
    </submittedName>
</protein>
<evidence type="ECO:0000259" key="8">
    <source>
        <dbReference type="Pfam" id="PF14508"/>
    </source>
</evidence>
<reference evidence="11" key="1">
    <citation type="submission" date="2023-07" db="EMBL/GenBank/DDBJ databases">
        <title>Identification and characterization of horizontal gene transfer across gut microbiota members of farm animals based on homology search.</title>
        <authorList>
            <person name="Schwarzerova J."/>
            <person name="Nykrynova M."/>
            <person name="Jureckova K."/>
            <person name="Cejkova D."/>
            <person name="Rychlik I."/>
        </authorList>
    </citation>
    <scope>NUCLEOTIDE SEQUENCE [LARGE SCALE GENOMIC DNA]</scope>
    <source>
        <strain evidence="11">109_WCHN</strain>
    </source>
</reference>
<keyword evidence="5" id="KW-0326">Glycosidase</keyword>
<dbReference type="EMBL" id="JAUDEN010000012">
    <property type="protein sequence ID" value="MDM8325238.1"/>
    <property type="molecule type" value="Genomic_DNA"/>
</dbReference>
<dbReference type="PANTHER" id="PTHR35803:SF2">
    <property type="entry name" value="RETAINING ALPHA-GALACTOSIDASE"/>
    <property type="match status" value="1"/>
</dbReference>